<evidence type="ECO:0000313" key="1">
    <source>
        <dbReference type="EMBL" id="MBW85023.1"/>
    </source>
</evidence>
<name>A0A2P2IV03_RHIMU</name>
<proteinExistence type="predicted"/>
<protein>
    <submittedName>
        <fullName evidence="1">Uncharacterized protein</fullName>
    </submittedName>
</protein>
<reference evidence="1" key="1">
    <citation type="submission" date="2018-02" db="EMBL/GenBank/DDBJ databases">
        <title>Rhizophora mucronata_Transcriptome.</title>
        <authorList>
            <person name="Meera S.P."/>
            <person name="Sreeshan A."/>
            <person name="Augustine A."/>
        </authorList>
    </citation>
    <scope>NUCLEOTIDE SEQUENCE</scope>
    <source>
        <tissue evidence="1">Leaf</tissue>
    </source>
</reference>
<dbReference type="AlphaFoldDB" id="A0A2P2IV03"/>
<dbReference type="EMBL" id="GGEC01004540">
    <property type="protein sequence ID" value="MBW85023.1"/>
    <property type="molecule type" value="Transcribed_RNA"/>
</dbReference>
<organism evidence="1">
    <name type="scientific">Rhizophora mucronata</name>
    <name type="common">Asiatic mangrove</name>
    <dbReference type="NCBI Taxonomy" id="61149"/>
    <lineage>
        <taxon>Eukaryota</taxon>
        <taxon>Viridiplantae</taxon>
        <taxon>Streptophyta</taxon>
        <taxon>Embryophyta</taxon>
        <taxon>Tracheophyta</taxon>
        <taxon>Spermatophyta</taxon>
        <taxon>Magnoliopsida</taxon>
        <taxon>eudicotyledons</taxon>
        <taxon>Gunneridae</taxon>
        <taxon>Pentapetalae</taxon>
        <taxon>rosids</taxon>
        <taxon>fabids</taxon>
        <taxon>Malpighiales</taxon>
        <taxon>Rhizophoraceae</taxon>
        <taxon>Rhizophora</taxon>
    </lineage>
</organism>
<sequence>MALMANKTAVFAVFKASSKVTKSLLSSMSVSISIQKFVCP</sequence>
<accession>A0A2P2IV03</accession>